<dbReference type="AlphaFoldDB" id="A0A4Y2WIF1"/>
<gene>
    <name evidence="1" type="ORF">AVEN_153369_1</name>
</gene>
<comment type="caution">
    <text evidence="1">The sequence shown here is derived from an EMBL/GenBank/DDBJ whole genome shotgun (WGS) entry which is preliminary data.</text>
</comment>
<evidence type="ECO:0000313" key="1">
    <source>
        <dbReference type="EMBL" id="GBO36182.1"/>
    </source>
</evidence>
<dbReference type="EMBL" id="BGPR01060302">
    <property type="protein sequence ID" value="GBO36182.1"/>
    <property type="molecule type" value="Genomic_DNA"/>
</dbReference>
<feature type="non-terminal residue" evidence="1">
    <location>
        <position position="1"/>
    </location>
</feature>
<dbReference type="Proteomes" id="UP000499080">
    <property type="component" value="Unassembled WGS sequence"/>
</dbReference>
<reference evidence="1 2" key="1">
    <citation type="journal article" date="2019" name="Sci. Rep.">
        <title>Orb-weaving spider Araneus ventricosus genome elucidates the spidroin gene catalogue.</title>
        <authorList>
            <person name="Kono N."/>
            <person name="Nakamura H."/>
            <person name="Ohtoshi R."/>
            <person name="Moran D.A.P."/>
            <person name="Shinohara A."/>
            <person name="Yoshida Y."/>
            <person name="Fujiwara M."/>
            <person name="Mori M."/>
            <person name="Tomita M."/>
            <person name="Arakawa K."/>
        </authorList>
    </citation>
    <scope>NUCLEOTIDE SEQUENCE [LARGE SCALE GENOMIC DNA]</scope>
</reference>
<sequence>EKELEDKLQTLASDVSLLYKRMAPESFYNQHDRFSPSLAHSPALPIPLAKHALPFGKLFNRARVGFPPKEVVEDCKA</sequence>
<name>A0A4Y2WIF1_ARAVE</name>
<proteinExistence type="predicted"/>
<protein>
    <submittedName>
        <fullName evidence="1">Uncharacterized protein</fullName>
    </submittedName>
</protein>
<evidence type="ECO:0000313" key="2">
    <source>
        <dbReference type="Proteomes" id="UP000499080"/>
    </source>
</evidence>
<keyword evidence="2" id="KW-1185">Reference proteome</keyword>
<organism evidence="1 2">
    <name type="scientific">Araneus ventricosus</name>
    <name type="common">Orbweaver spider</name>
    <name type="synonym">Epeira ventricosa</name>
    <dbReference type="NCBI Taxonomy" id="182803"/>
    <lineage>
        <taxon>Eukaryota</taxon>
        <taxon>Metazoa</taxon>
        <taxon>Ecdysozoa</taxon>
        <taxon>Arthropoda</taxon>
        <taxon>Chelicerata</taxon>
        <taxon>Arachnida</taxon>
        <taxon>Araneae</taxon>
        <taxon>Araneomorphae</taxon>
        <taxon>Entelegynae</taxon>
        <taxon>Araneoidea</taxon>
        <taxon>Araneidae</taxon>
        <taxon>Araneus</taxon>
    </lineage>
</organism>
<accession>A0A4Y2WIF1</accession>